<evidence type="ECO:0000256" key="4">
    <source>
        <dbReference type="ARBA" id="ARBA00022729"/>
    </source>
</evidence>
<evidence type="ECO:0000256" key="7">
    <source>
        <dbReference type="ARBA" id="ARBA00023136"/>
    </source>
</evidence>
<dbReference type="InterPro" id="IPR032675">
    <property type="entry name" value="LRR_dom_sf"/>
</dbReference>
<dbReference type="Pfam" id="PF00560">
    <property type="entry name" value="LRR_1"/>
    <property type="match status" value="3"/>
</dbReference>
<comment type="subcellular location">
    <subcellularLocation>
        <location evidence="1">Membrane</location>
        <topology evidence="1">Single-pass membrane protein</topology>
    </subcellularLocation>
</comment>
<dbReference type="SUPFAM" id="SSF52058">
    <property type="entry name" value="L domain-like"/>
    <property type="match status" value="1"/>
</dbReference>
<gene>
    <name evidence="9" type="ORF">Cni_G05981</name>
</gene>
<dbReference type="GO" id="GO:0006952">
    <property type="term" value="P:defense response"/>
    <property type="evidence" value="ECO:0007669"/>
    <property type="project" value="UniProtKB-ARBA"/>
</dbReference>
<dbReference type="PANTHER" id="PTHR48064:SF6">
    <property type="entry name" value="RECEPTOR-LIKE PROTEIN KINASE 2"/>
    <property type="match status" value="1"/>
</dbReference>
<sequence>MNVDDKELEDGSKMRWDYLSKVVGLDANSLSGSIPSEIEDLANLNSLNLSSNLLSGPIPPEIGRLTNLSYLGLSSNLLSGSIPPEIGDLANLNHLRLSFNSLSGSIPPKMDWRRRGTHSSLSKLASSTISPACHRGMPKSTAAYGSTWYATTKVATLWSSTSQMLT</sequence>
<evidence type="ECO:0000256" key="2">
    <source>
        <dbReference type="ARBA" id="ARBA00022614"/>
    </source>
</evidence>
<keyword evidence="5" id="KW-0677">Repeat</keyword>
<dbReference type="InterPro" id="IPR053038">
    <property type="entry name" value="RLP_Defense"/>
</dbReference>
<dbReference type="InterPro" id="IPR001611">
    <property type="entry name" value="Leu-rich_rpt"/>
</dbReference>
<evidence type="ECO:0000256" key="6">
    <source>
        <dbReference type="ARBA" id="ARBA00022989"/>
    </source>
</evidence>
<keyword evidence="10" id="KW-1185">Reference proteome</keyword>
<evidence type="ECO:0000256" key="5">
    <source>
        <dbReference type="ARBA" id="ARBA00022737"/>
    </source>
</evidence>
<dbReference type="PANTHER" id="PTHR48064">
    <property type="entry name" value="OS01G0750400 PROTEIN"/>
    <property type="match status" value="1"/>
</dbReference>
<evidence type="ECO:0000256" key="1">
    <source>
        <dbReference type="ARBA" id="ARBA00004167"/>
    </source>
</evidence>
<dbReference type="Gene3D" id="3.80.10.10">
    <property type="entry name" value="Ribonuclease Inhibitor"/>
    <property type="match status" value="1"/>
</dbReference>
<keyword evidence="2" id="KW-0433">Leucine-rich repeat</keyword>
<dbReference type="EMBL" id="CP136891">
    <property type="protein sequence ID" value="WOK97273.1"/>
    <property type="molecule type" value="Genomic_DNA"/>
</dbReference>
<organism evidence="9 10">
    <name type="scientific">Canna indica</name>
    <name type="common">Indian-shot</name>
    <dbReference type="NCBI Taxonomy" id="4628"/>
    <lineage>
        <taxon>Eukaryota</taxon>
        <taxon>Viridiplantae</taxon>
        <taxon>Streptophyta</taxon>
        <taxon>Embryophyta</taxon>
        <taxon>Tracheophyta</taxon>
        <taxon>Spermatophyta</taxon>
        <taxon>Magnoliopsida</taxon>
        <taxon>Liliopsida</taxon>
        <taxon>Zingiberales</taxon>
        <taxon>Cannaceae</taxon>
        <taxon>Canna</taxon>
    </lineage>
</organism>
<reference evidence="9 10" key="1">
    <citation type="submission" date="2023-10" db="EMBL/GenBank/DDBJ databases">
        <title>Chromosome-scale genome assembly provides insights into flower coloration mechanisms of Canna indica.</title>
        <authorList>
            <person name="Li C."/>
        </authorList>
    </citation>
    <scope>NUCLEOTIDE SEQUENCE [LARGE SCALE GENOMIC DNA]</scope>
    <source>
        <tissue evidence="9">Flower</tissue>
    </source>
</reference>
<accession>A0AAQ3JXP9</accession>
<dbReference type="Proteomes" id="UP001327560">
    <property type="component" value="Chromosome 2"/>
</dbReference>
<keyword evidence="8" id="KW-0325">Glycoprotein</keyword>
<dbReference type="AlphaFoldDB" id="A0AAQ3JXP9"/>
<keyword evidence="7" id="KW-0472">Membrane</keyword>
<dbReference type="GO" id="GO:0051707">
    <property type="term" value="P:response to other organism"/>
    <property type="evidence" value="ECO:0007669"/>
    <property type="project" value="UniProtKB-ARBA"/>
</dbReference>
<evidence type="ECO:0000256" key="8">
    <source>
        <dbReference type="ARBA" id="ARBA00023180"/>
    </source>
</evidence>
<dbReference type="FunFam" id="3.80.10.10:FF:000453">
    <property type="entry name" value="Leucine-rich receptor-like protein kinase family protein"/>
    <property type="match status" value="1"/>
</dbReference>
<dbReference type="GO" id="GO:0009791">
    <property type="term" value="P:post-embryonic development"/>
    <property type="evidence" value="ECO:0007669"/>
    <property type="project" value="UniProtKB-ARBA"/>
</dbReference>
<keyword evidence="4" id="KW-0732">Signal</keyword>
<keyword evidence="6" id="KW-1133">Transmembrane helix</keyword>
<proteinExistence type="predicted"/>
<dbReference type="GO" id="GO:0016020">
    <property type="term" value="C:membrane"/>
    <property type="evidence" value="ECO:0007669"/>
    <property type="project" value="UniProtKB-SubCell"/>
</dbReference>
<evidence type="ECO:0000313" key="9">
    <source>
        <dbReference type="EMBL" id="WOK97273.1"/>
    </source>
</evidence>
<name>A0AAQ3JXP9_9LILI</name>
<keyword evidence="3" id="KW-0812">Transmembrane</keyword>
<protein>
    <submittedName>
        <fullName evidence="9">Uncharacterized protein</fullName>
    </submittedName>
</protein>
<evidence type="ECO:0000256" key="3">
    <source>
        <dbReference type="ARBA" id="ARBA00022692"/>
    </source>
</evidence>
<evidence type="ECO:0000313" key="10">
    <source>
        <dbReference type="Proteomes" id="UP001327560"/>
    </source>
</evidence>